<protein>
    <submittedName>
        <fullName evidence="2">Uncharacterized protein DUF4255</fullName>
    </submittedName>
</protein>
<organism evidence="2 3">
    <name type="scientific">Chryseobacterium geocarposphaerae</name>
    <dbReference type="NCBI Taxonomy" id="1416776"/>
    <lineage>
        <taxon>Bacteria</taxon>
        <taxon>Pseudomonadati</taxon>
        <taxon>Bacteroidota</taxon>
        <taxon>Flavobacteriia</taxon>
        <taxon>Flavobacteriales</taxon>
        <taxon>Weeksellaceae</taxon>
        <taxon>Chryseobacterium group</taxon>
        <taxon>Chryseobacterium</taxon>
    </lineage>
</organism>
<keyword evidence="3" id="KW-1185">Reference proteome</keyword>
<reference evidence="2 3" key="1">
    <citation type="submission" date="2017-11" db="EMBL/GenBank/DDBJ databases">
        <title>Genomic Encyclopedia of Archaeal and Bacterial Type Strains, Phase II (KMG-II): From Individual Species to Whole Genera.</title>
        <authorList>
            <person name="Goeker M."/>
        </authorList>
    </citation>
    <scope>NUCLEOTIDE SEQUENCE [LARGE SCALE GENOMIC DNA]</scope>
    <source>
        <strain evidence="2 3">DSM 27617</strain>
    </source>
</reference>
<dbReference type="AlphaFoldDB" id="A0A2M9C9F2"/>
<evidence type="ECO:0000313" key="2">
    <source>
        <dbReference type="EMBL" id="PJJ67473.1"/>
    </source>
</evidence>
<evidence type="ECO:0000259" key="1">
    <source>
        <dbReference type="Pfam" id="PF14065"/>
    </source>
</evidence>
<evidence type="ECO:0000313" key="3">
    <source>
        <dbReference type="Proteomes" id="UP000228740"/>
    </source>
</evidence>
<proteinExistence type="predicted"/>
<comment type="caution">
    <text evidence="2">The sequence shown here is derived from an EMBL/GenBank/DDBJ whole genome shotgun (WGS) entry which is preliminary data.</text>
</comment>
<sequence length="244" mass="27944">MVFSILLNLILIFFKNIGNNIYCKDRFDPSKYLSFGRGLLYVCTIITKNKIMIKEVLTILKNKLNDPLKGLMDDDGEIAVVDDIAKHDDDTSELDNKVVITLLNVEEESTLKNKSWYTRKTISGNPPVYDMKKQNPPAYLNLYLMISANRTAYDKALTNISKVIEIFQTNNVLEYVDSDVEKNFRFRIELHPVPFDQLSYIWGLLGGKVMPSVLYKISVIKIEAVDEVPVKLIDKVNIESIKVD</sequence>
<dbReference type="Pfam" id="PF14065">
    <property type="entry name" value="Pvc16_N"/>
    <property type="match status" value="1"/>
</dbReference>
<accession>A0A2M9C9F2</accession>
<dbReference type="EMBL" id="PGFD01000001">
    <property type="protein sequence ID" value="PJJ67473.1"/>
    <property type="molecule type" value="Genomic_DNA"/>
</dbReference>
<gene>
    <name evidence="2" type="ORF">CLV73_1487</name>
</gene>
<dbReference type="InterPro" id="IPR025351">
    <property type="entry name" value="Pvc16_N"/>
</dbReference>
<feature type="domain" description="Pvc16 N-terminal" evidence="1">
    <location>
        <begin position="55"/>
        <end position="229"/>
    </location>
</feature>
<dbReference type="Proteomes" id="UP000228740">
    <property type="component" value="Unassembled WGS sequence"/>
</dbReference>
<name>A0A2M9C9F2_9FLAO</name>